<dbReference type="NCBIfam" id="TIGR00654">
    <property type="entry name" value="PhzF_family"/>
    <property type="match status" value="1"/>
</dbReference>
<name>A0ABX5LX71_9GAMM</name>
<dbReference type="InterPro" id="IPR003719">
    <property type="entry name" value="Phenazine_PhzF-like"/>
</dbReference>
<keyword evidence="2" id="KW-0413">Isomerase</keyword>
<dbReference type="PANTHER" id="PTHR13774:SF17">
    <property type="entry name" value="PHENAZINE BIOSYNTHESIS-LIKE DOMAIN-CONTAINING PROTEIN"/>
    <property type="match status" value="1"/>
</dbReference>
<protein>
    <submittedName>
        <fullName evidence="3">Phenazine biosynthesis protein PhzF</fullName>
    </submittedName>
</protein>
<keyword evidence="4" id="KW-1185">Reference proteome</keyword>
<proteinExistence type="inferred from homology"/>
<dbReference type="EMBL" id="LAPT01000046">
    <property type="protein sequence ID" value="PXF31271.1"/>
    <property type="molecule type" value="Genomic_DNA"/>
</dbReference>
<evidence type="ECO:0000313" key="4">
    <source>
        <dbReference type="Proteomes" id="UP000248090"/>
    </source>
</evidence>
<accession>A0ABX5LX71</accession>
<reference evidence="3 4" key="1">
    <citation type="submission" date="2015-03" db="EMBL/GenBank/DDBJ databases">
        <authorList>
            <person name="Krishnan R."/>
            <person name="Midha S."/>
            <person name="Patil P.B."/>
            <person name="Rameshkumar N."/>
        </authorList>
    </citation>
    <scope>NUCLEOTIDE SEQUENCE [LARGE SCALE GENOMIC DNA]</scope>
    <source>
        <strain evidence="3 4">L1E11</strain>
    </source>
</reference>
<dbReference type="PANTHER" id="PTHR13774">
    <property type="entry name" value="PHENAZINE BIOSYNTHESIS PROTEIN"/>
    <property type="match status" value="1"/>
</dbReference>
<sequence>MELNITVVDAFTDRLFKGNPAAVLLLEEWLDEALMQSIAAENNLSETAFVKRLADDHFHIRWFSPVDEVAFCGHATLASAYVIFSEQPQLSRIRVYAAAVGELIVSRQDNGYLQMSFPQRPPVALDQAPAALLAMLSVAPRAVLRSEQAYFAIYDDEAEIRNMSYDRQQLAALAPYDVVITAPGKEYDFVCRYFWPDTGEDPVTGSIYAGLAPYWSALLNKTELTACQASRRGGVLHCRVAEGRVFVSGQAVRYLRGVIEV</sequence>
<evidence type="ECO:0000256" key="1">
    <source>
        <dbReference type="ARBA" id="ARBA00008270"/>
    </source>
</evidence>
<evidence type="ECO:0000256" key="2">
    <source>
        <dbReference type="ARBA" id="ARBA00023235"/>
    </source>
</evidence>
<dbReference type="Pfam" id="PF02567">
    <property type="entry name" value="PhzC-PhzF"/>
    <property type="match status" value="1"/>
</dbReference>
<dbReference type="Proteomes" id="UP000248090">
    <property type="component" value="Unassembled WGS sequence"/>
</dbReference>
<evidence type="ECO:0000313" key="3">
    <source>
        <dbReference type="EMBL" id="PXF31271.1"/>
    </source>
</evidence>
<comment type="similarity">
    <text evidence="1">Belongs to the PhzF family.</text>
</comment>
<dbReference type="SUPFAM" id="SSF54506">
    <property type="entry name" value="Diaminopimelate epimerase-like"/>
    <property type="match status" value="1"/>
</dbReference>
<organism evidence="3 4">
    <name type="scientific">Pokkaliibacter plantistimulans</name>
    <dbReference type="NCBI Taxonomy" id="1635171"/>
    <lineage>
        <taxon>Bacteria</taxon>
        <taxon>Pseudomonadati</taxon>
        <taxon>Pseudomonadota</taxon>
        <taxon>Gammaproteobacteria</taxon>
        <taxon>Oceanospirillales</taxon>
        <taxon>Balneatrichaceae</taxon>
        <taxon>Pokkaliibacter</taxon>
    </lineage>
</organism>
<gene>
    <name evidence="3" type="ORF">WH50_10885</name>
</gene>
<dbReference type="RefSeq" id="WP_110187331.1">
    <property type="nucleotide sequence ID" value="NZ_CP177354.1"/>
</dbReference>
<dbReference type="Gene3D" id="3.10.310.10">
    <property type="entry name" value="Diaminopimelate Epimerase, Chain A, domain 1"/>
    <property type="match status" value="2"/>
</dbReference>
<comment type="caution">
    <text evidence="3">The sequence shown here is derived from an EMBL/GenBank/DDBJ whole genome shotgun (WGS) entry which is preliminary data.</text>
</comment>
<dbReference type="PIRSF" id="PIRSF016184">
    <property type="entry name" value="PhzC_PhzF"/>
    <property type="match status" value="1"/>
</dbReference>